<accession>A0A4S8K1I3</accession>
<dbReference type="Proteomes" id="UP000317650">
    <property type="component" value="Chromosome 8"/>
</dbReference>
<name>A0A4S8K1I3_MUSBA</name>
<gene>
    <name evidence="2" type="ORF">C4D60_Mb08t05380</name>
</gene>
<evidence type="ECO:0000313" key="3">
    <source>
        <dbReference type="Proteomes" id="UP000317650"/>
    </source>
</evidence>
<reference evidence="2 3" key="1">
    <citation type="journal article" date="2019" name="Nat. Plants">
        <title>Genome sequencing of Musa balbisiana reveals subgenome evolution and function divergence in polyploid bananas.</title>
        <authorList>
            <person name="Yao X."/>
        </authorList>
    </citation>
    <scope>NUCLEOTIDE SEQUENCE [LARGE SCALE GENOMIC DNA]</scope>
    <source>
        <strain evidence="3">cv. DH-PKW</strain>
        <tissue evidence="2">Leaves</tissue>
    </source>
</reference>
<comment type="caution">
    <text evidence="2">The sequence shown here is derived from an EMBL/GenBank/DDBJ whole genome shotgun (WGS) entry which is preliminary data.</text>
</comment>
<evidence type="ECO:0000313" key="2">
    <source>
        <dbReference type="EMBL" id="THU68580.1"/>
    </source>
</evidence>
<dbReference type="AlphaFoldDB" id="A0A4S8K1I3"/>
<protein>
    <submittedName>
        <fullName evidence="2">Uncharacterized protein</fullName>
    </submittedName>
</protein>
<keyword evidence="3" id="KW-1185">Reference proteome</keyword>
<evidence type="ECO:0000256" key="1">
    <source>
        <dbReference type="SAM" id="MobiDB-lite"/>
    </source>
</evidence>
<dbReference type="EMBL" id="PYDT01000002">
    <property type="protein sequence ID" value="THU68580.1"/>
    <property type="molecule type" value="Genomic_DNA"/>
</dbReference>
<feature type="region of interest" description="Disordered" evidence="1">
    <location>
        <begin position="1"/>
        <end position="30"/>
    </location>
</feature>
<organism evidence="2 3">
    <name type="scientific">Musa balbisiana</name>
    <name type="common">Banana</name>
    <dbReference type="NCBI Taxonomy" id="52838"/>
    <lineage>
        <taxon>Eukaryota</taxon>
        <taxon>Viridiplantae</taxon>
        <taxon>Streptophyta</taxon>
        <taxon>Embryophyta</taxon>
        <taxon>Tracheophyta</taxon>
        <taxon>Spermatophyta</taxon>
        <taxon>Magnoliopsida</taxon>
        <taxon>Liliopsida</taxon>
        <taxon>Zingiberales</taxon>
        <taxon>Musaceae</taxon>
        <taxon>Musa</taxon>
    </lineage>
</organism>
<proteinExistence type="predicted"/>
<sequence>MTDSDLEANVLMKPPKLQPTPAAESSELGLGLPLLPRSSSLARSSSSCGDPTGECCDIAGSGSAEKTDLKKSMAEALFPL</sequence>